<dbReference type="InterPro" id="IPR011453">
    <property type="entry name" value="DUF1559"/>
</dbReference>
<dbReference type="InterPro" id="IPR027558">
    <property type="entry name" value="Pre_pil_HX9DG_C"/>
</dbReference>
<keyword evidence="2" id="KW-0812">Transmembrane</keyword>
<keyword evidence="2" id="KW-0472">Membrane</keyword>
<dbReference type="Gene3D" id="3.30.700.10">
    <property type="entry name" value="Glycoprotein, Type 4 Pilin"/>
    <property type="match status" value="1"/>
</dbReference>
<dbReference type="Proteomes" id="UP001272242">
    <property type="component" value="Unassembled WGS sequence"/>
</dbReference>
<gene>
    <name evidence="4" type="ORF">R5W23_001118</name>
</gene>
<dbReference type="Pfam" id="PF07963">
    <property type="entry name" value="N_methyl"/>
    <property type="match status" value="1"/>
</dbReference>
<sequence>MRSHPRRPAFTLIELLVVIAIVAVLIALLLPAVQKVREAAARIKCANNMKQIGLAVHHYALDHDDRLPPTGRDGVYWGPFDDRVGYAERPLPDYNPTRAMLWPYLEGNAHVFRCPKGSDALLGSPTFGQPLQLSYALNSVIGGPAGQRLTDVANGNGTSQVLYVWEHCRSPQCATNGILPAGSAPGLPWPPDDADWINHYPENRHTGVFGVLFCDGHVVAMRRTELAVAMYYVR</sequence>
<dbReference type="SUPFAM" id="SSF54523">
    <property type="entry name" value="Pili subunits"/>
    <property type="match status" value="1"/>
</dbReference>
<dbReference type="InterPro" id="IPR045584">
    <property type="entry name" value="Pilin-like"/>
</dbReference>
<evidence type="ECO:0000313" key="5">
    <source>
        <dbReference type="Proteomes" id="UP001272242"/>
    </source>
</evidence>
<feature type="domain" description="DUF1559" evidence="3">
    <location>
        <begin position="34"/>
        <end position="106"/>
    </location>
</feature>
<name>A0ABU5EXC8_9BACT</name>
<protein>
    <submittedName>
        <fullName evidence="4">DUF1559 domain-containing protein</fullName>
    </submittedName>
</protein>
<dbReference type="EMBL" id="JAXBLV010000155">
    <property type="protein sequence ID" value="MDY3559930.1"/>
    <property type="molecule type" value="Genomic_DNA"/>
</dbReference>
<dbReference type="InterPro" id="IPR000983">
    <property type="entry name" value="Bac_GSPG_pilin"/>
</dbReference>
<feature type="transmembrane region" description="Helical" evidence="2">
    <location>
        <begin position="12"/>
        <end position="33"/>
    </location>
</feature>
<proteinExistence type="predicted"/>
<dbReference type="PRINTS" id="PR00813">
    <property type="entry name" value="BCTERIALGSPG"/>
</dbReference>
<dbReference type="NCBIfam" id="TIGR04294">
    <property type="entry name" value="pre_pil_HX9DG"/>
    <property type="match status" value="1"/>
</dbReference>
<dbReference type="PANTHER" id="PTHR30093">
    <property type="entry name" value="GENERAL SECRETION PATHWAY PROTEIN G"/>
    <property type="match status" value="1"/>
</dbReference>
<dbReference type="PANTHER" id="PTHR30093:SF2">
    <property type="entry name" value="TYPE II SECRETION SYSTEM PROTEIN H"/>
    <property type="match status" value="1"/>
</dbReference>
<keyword evidence="1" id="KW-0488">Methylation</keyword>
<reference evidence="5" key="1">
    <citation type="journal article" date="2023" name="Mar. Drugs">
        <title>Gemmata algarum, a Novel Planctomycete Isolated from an Algal Mat, Displays Antimicrobial Activity.</title>
        <authorList>
            <person name="Kumar G."/>
            <person name="Kallscheuer N."/>
            <person name="Kashif M."/>
            <person name="Ahamad S."/>
            <person name="Jagadeeshwari U."/>
            <person name="Pannikurungottu S."/>
            <person name="Haufschild T."/>
            <person name="Kabuu M."/>
            <person name="Sasikala C."/>
            <person name="Jogler C."/>
            <person name="Ramana C."/>
        </authorList>
    </citation>
    <scope>NUCLEOTIDE SEQUENCE [LARGE SCALE GENOMIC DNA]</scope>
    <source>
        <strain evidence="5">JC673</strain>
    </source>
</reference>
<keyword evidence="2" id="KW-1133">Transmembrane helix</keyword>
<dbReference type="RefSeq" id="WP_320686607.1">
    <property type="nucleotide sequence ID" value="NZ_JAXBLV010000155.1"/>
</dbReference>
<accession>A0ABU5EXC8</accession>
<dbReference type="InterPro" id="IPR012902">
    <property type="entry name" value="N_methyl_site"/>
</dbReference>
<evidence type="ECO:0000259" key="3">
    <source>
        <dbReference type="Pfam" id="PF07596"/>
    </source>
</evidence>
<organism evidence="4 5">
    <name type="scientific">Gemmata algarum</name>
    <dbReference type="NCBI Taxonomy" id="2975278"/>
    <lineage>
        <taxon>Bacteria</taxon>
        <taxon>Pseudomonadati</taxon>
        <taxon>Planctomycetota</taxon>
        <taxon>Planctomycetia</taxon>
        <taxon>Gemmatales</taxon>
        <taxon>Gemmataceae</taxon>
        <taxon>Gemmata</taxon>
    </lineage>
</organism>
<evidence type="ECO:0000256" key="2">
    <source>
        <dbReference type="SAM" id="Phobius"/>
    </source>
</evidence>
<evidence type="ECO:0000256" key="1">
    <source>
        <dbReference type="ARBA" id="ARBA00022481"/>
    </source>
</evidence>
<dbReference type="Pfam" id="PF07596">
    <property type="entry name" value="SBP_bac_10"/>
    <property type="match status" value="1"/>
</dbReference>
<evidence type="ECO:0000313" key="4">
    <source>
        <dbReference type="EMBL" id="MDY3559930.1"/>
    </source>
</evidence>
<keyword evidence="5" id="KW-1185">Reference proteome</keyword>
<comment type="caution">
    <text evidence="4">The sequence shown here is derived from an EMBL/GenBank/DDBJ whole genome shotgun (WGS) entry which is preliminary data.</text>
</comment>
<dbReference type="NCBIfam" id="TIGR02532">
    <property type="entry name" value="IV_pilin_GFxxxE"/>
    <property type="match status" value="1"/>
</dbReference>